<dbReference type="InterPro" id="IPR021139">
    <property type="entry name" value="NYN"/>
</dbReference>
<organism evidence="4">
    <name type="scientific">Volvox carteri f. nagariensis</name>
    <dbReference type="NCBI Taxonomy" id="3068"/>
    <lineage>
        <taxon>Eukaryota</taxon>
        <taxon>Viridiplantae</taxon>
        <taxon>Chlorophyta</taxon>
        <taxon>core chlorophytes</taxon>
        <taxon>Chlorophyceae</taxon>
        <taxon>CS clade</taxon>
        <taxon>Chlamydomonadales</taxon>
        <taxon>Volvocaceae</taxon>
        <taxon>Volvox</taxon>
    </lineage>
</organism>
<evidence type="ECO:0000313" key="3">
    <source>
        <dbReference type="EMBL" id="EFJ42542.1"/>
    </source>
</evidence>
<feature type="region of interest" description="Disordered" evidence="1">
    <location>
        <begin position="1"/>
        <end position="69"/>
    </location>
</feature>
<dbReference type="Proteomes" id="UP000001058">
    <property type="component" value="Unassembled WGS sequence"/>
</dbReference>
<feature type="compositionally biased region" description="Polar residues" evidence="1">
    <location>
        <begin position="29"/>
        <end position="56"/>
    </location>
</feature>
<evidence type="ECO:0000313" key="4">
    <source>
        <dbReference type="Proteomes" id="UP000001058"/>
    </source>
</evidence>
<name>D8UCF5_VOLCA</name>
<dbReference type="OrthoDB" id="549353at2759"/>
<evidence type="ECO:0000259" key="2">
    <source>
        <dbReference type="Pfam" id="PF01936"/>
    </source>
</evidence>
<dbReference type="GO" id="GO:0004540">
    <property type="term" value="F:RNA nuclease activity"/>
    <property type="evidence" value="ECO:0007669"/>
    <property type="project" value="InterPro"/>
</dbReference>
<gene>
    <name evidence="3" type="ORF">VOLCADRAFT_97315</name>
</gene>
<feature type="domain" description="NYN" evidence="2">
    <location>
        <begin position="400"/>
        <end position="554"/>
    </location>
</feature>
<dbReference type="EMBL" id="GL378381">
    <property type="protein sequence ID" value="EFJ42542.1"/>
    <property type="molecule type" value="Genomic_DNA"/>
</dbReference>
<dbReference type="GeneID" id="9619292"/>
<dbReference type="InParanoid" id="D8UCF5"/>
<dbReference type="Pfam" id="PF01936">
    <property type="entry name" value="NYN"/>
    <property type="match status" value="1"/>
</dbReference>
<dbReference type="KEGG" id="vcn:VOLCADRAFT_97315"/>
<sequence length="584" mass="64081">MGCASSVPERLDTPTVGAETRLPLGSEQVDISGSNCTGQLPGTTSAGQSDAATSNHLRARPPNGSSRGLAQVKHPISLAGWDLVVVDLPNTVPGVASVGALEPAILPQPARKEEHLGAFASPILSSQQKSGVLHQSASKRAKATDSQSDGGSQTLSSGPASPGLRRLEPQLPGEEATTIQVERVAEFEAPLSRADGRKLVLIVWDIEHHVLGYLKQHFVYSKGRIEYRTVAALSAATLRTLLRFHERFVELAVPNVSLMLAAKDKTSTVLAKEVRSFMAQHAQLARQNPGQVTIALVARDDHFQDIRQAGAAQRALLPPLQHPPTLLQQQHEQQQQRLGKPAADVDRQTALIQPVGRLKDQQLVPPSQELGSWPAQQQRQQLQQHQLQPAGPPMDHRMLVLIVWDIENVRCPRGNGPWDSVLTPAKVLGYIKQHFIYEPGRVEYRTVAAVTPKSLSIVQKRYAGFVEQMVPELTLLVASAQEPKRNADVMLKKELYRFVSEHAHIARLYPGQLTVVLLSGDEDFLEPVQVALNSGFAVELMHHDKPSWALRNQQGYARPPLLWADFLKERSGADVVNLPYNGRR</sequence>
<keyword evidence="4" id="KW-1185">Reference proteome</keyword>
<feature type="compositionally biased region" description="Polar residues" evidence="1">
    <location>
        <begin position="130"/>
        <end position="159"/>
    </location>
</feature>
<dbReference type="AlphaFoldDB" id="D8UCF5"/>
<evidence type="ECO:0000256" key="1">
    <source>
        <dbReference type="SAM" id="MobiDB-lite"/>
    </source>
</evidence>
<protein>
    <recommendedName>
        <fullName evidence="2">NYN domain-containing protein</fullName>
    </recommendedName>
</protein>
<dbReference type="RefSeq" id="XP_002956398.1">
    <property type="nucleotide sequence ID" value="XM_002956352.1"/>
</dbReference>
<reference evidence="3 4" key="1">
    <citation type="journal article" date="2010" name="Science">
        <title>Genomic analysis of organismal complexity in the multicellular green alga Volvox carteri.</title>
        <authorList>
            <person name="Prochnik S.E."/>
            <person name="Umen J."/>
            <person name="Nedelcu A.M."/>
            <person name="Hallmann A."/>
            <person name="Miller S.M."/>
            <person name="Nishii I."/>
            <person name="Ferris P."/>
            <person name="Kuo A."/>
            <person name="Mitros T."/>
            <person name="Fritz-Laylin L.K."/>
            <person name="Hellsten U."/>
            <person name="Chapman J."/>
            <person name="Simakov O."/>
            <person name="Rensing S.A."/>
            <person name="Terry A."/>
            <person name="Pangilinan J."/>
            <person name="Kapitonov V."/>
            <person name="Jurka J."/>
            <person name="Salamov A."/>
            <person name="Shapiro H."/>
            <person name="Schmutz J."/>
            <person name="Grimwood J."/>
            <person name="Lindquist E."/>
            <person name="Lucas S."/>
            <person name="Grigoriev I.V."/>
            <person name="Schmitt R."/>
            <person name="Kirk D."/>
            <person name="Rokhsar D.S."/>
        </authorList>
    </citation>
    <scope>NUCLEOTIDE SEQUENCE [LARGE SCALE GENOMIC DNA]</scope>
    <source>
        <strain evidence="4">f. Nagariensis / Eve</strain>
    </source>
</reference>
<proteinExistence type="predicted"/>
<feature type="region of interest" description="Disordered" evidence="1">
    <location>
        <begin position="130"/>
        <end position="169"/>
    </location>
</feature>
<accession>D8UCF5</accession>